<name>A0A098VNT0_9MICR</name>
<evidence type="ECO:0000256" key="4">
    <source>
        <dbReference type="ARBA" id="ARBA00023136"/>
    </source>
</evidence>
<dbReference type="OrthoDB" id="19344at2759"/>
<dbReference type="GO" id="GO:0016020">
    <property type="term" value="C:membrane"/>
    <property type="evidence" value="ECO:0007669"/>
    <property type="project" value="UniProtKB-SubCell"/>
</dbReference>
<feature type="transmembrane region" description="Helical" evidence="5">
    <location>
        <begin position="197"/>
        <end position="217"/>
    </location>
</feature>
<protein>
    <submittedName>
        <fullName evidence="6">Uncharacterized protein</fullName>
    </submittedName>
</protein>
<evidence type="ECO:0000256" key="3">
    <source>
        <dbReference type="ARBA" id="ARBA00022989"/>
    </source>
</evidence>
<evidence type="ECO:0000256" key="2">
    <source>
        <dbReference type="ARBA" id="ARBA00022692"/>
    </source>
</evidence>
<comment type="caution">
    <text evidence="6">The sequence shown here is derived from an EMBL/GenBank/DDBJ whole genome shotgun (WGS) entry which is preliminary data.</text>
</comment>
<keyword evidence="2 5" id="KW-0812">Transmembrane</keyword>
<dbReference type="InterPro" id="IPR006603">
    <property type="entry name" value="PQ-loop_rpt"/>
</dbReference>
<feature type="transmembrane region" description="Helical" evidence="5">
    <location>
        <begin position="165"/>
        <end position="185"/>
    </location>
</feature>
<dbReference type="EMBL" id="JMKJ01000570">
    <property type="protein sequence ID" value="KGG50625.1"/>
    <property type="molecule type" value="Genomic_DNA"/>
</dbReference>
<reference evidence="6 7" key="1">
    <citation type="submission" date="2014-04" db="EMBL/GenBank/DDBJ databases">
        <title>A new species of microsporidia sheds light on the evolution of extreme parasitism.</title>
        <authorList>
            <person name="Haag K.L."/>
            <person name="James T.Y."/>
            <person name="Larsson R."/>
            <person name="Schaer T.M."/>
            <person name="Refardt D."/>
            <person name="Pombert J.-F."/>
            <person name="Ebert D."/>
        </authorList>
    </citation>
    <scope>NUCLEOTIDE SEQUENCE [LARGE SCALE GENOMIC DNA]</scope>
    <source>
        <strain evidence="6 7">UGP3</strain>
        <tissue evidence="6">Spores</tissue>
    </source>
</reference>
<feature type="transmembrane region" description="Helical" evidence="5">
    <location>
        <begin position="229"/>
        <end position="248"/>
    </location>
</feature>
<evidence type="ECO:0000256" key="5">
    <source>
        <dbReference type="SAM" id="Phobius"/>
    </source>
</evidence>
<dbReference type="Gene3D" id="1.20.1280.290">
    <property type="match status" value="1"/>
</dbReference>
<dbReference type="RefSeq" id="XP_013237052.1">
    <property type="nucleotide sequence ID" value="XM_013381598.1"/>
</dbReference>
<keyword evidence="3 5" id="KW-1133">Transmembrane helix</keyword>
<keyword evidence="7" id="KW-1185">Reference proteome</keyword>
<accession>A0A098VNT0</accession>
<sequence length="295" mass="32695">MPAAQTLLDVAIIVGICLSYTPQVCITISFLFISELHLDMRWGAPSLLSSSHAVYNGAHIVSVEKKTVPTLIDLNTFYPMGINAHYMGASPRTKDGATVPSFYGSFSEQGCFRDFNSCRQHTHRKVSAEWRQIQRYIKISGGIFFFLSLSIGGLLALLGERHFVVRLYGTSLGVISMILAIWQYIPQIMAVWHNSAIGSLSISAMLIQVPGSILLLACQMLDKHSHFSSWLGYLCSSILQLVLLLTCIQSKRYELRPLTACHDPFAEDETGATQRPALVKSLRDELFPLLSPTIA</sequence>
<evidence type="ECO:0000313" key="6">
    <source>
        <dbReference type="EMBL" id="KGG50625.1"/>
    </source>
</evidence>
<dbReference type="VEuPathDB" id="MicrosporidiaDB:DI09_61p120"/>
<feature type="transmembrane region" description="Helical" evidence="5">
    <location>
        <begin position="139"/>
        <end position="159"/>
    </location>
</feature>
<dbReference type="Proteomes" id="UP000029725">
    <property type="component" value="Unassembled WGS sequence"/>
</dbReference>
<gene>
    <name evidence="6" type="ORF">DI09_61p120</name>
</gene>
<feature type="transmembrane region" description="Helical" evidence="5">
    <location>
        <begin position="12"/>
        <end position="33"/>
    </location>
</feature>
<dbReference type="Pfam" id="PF04193">
    <property type="entry name" value="PQ-loop"/>
    <property type="match status" value="1"/>
</dbReference>
<dbReference type="GeneID" id="25260486"/>
<organism evidence="6 7">
    <name type="scientific">Mitosporidium daphniae</name>
    <dbReference type="NCBI Taxonomy" id="1485682"/>
    <lineage>
        <taxon>Eukaryota</taxon>
        <taxon>Fungi</taxon>
        <taxon>Fungi incertae sedis</taxon>
        <taxon>Microsporidia</taxon>
        <taxon>Mitosporidium</taxon>
    </lineage>
</organism>
<proteinExistence type="predicted"/>
<dbReference type="HOGENOM" id="CLU_943608_0_0_1"/>
<evidence type="ECO:0000313" key="7">
    <source>
        <dbReference type="Proteomes" id="UP000029725"/>
    </source>
</evidence>
<keyword evidence="4 5" id="KW-0472">Membrane</keyword>
<dbReference type="AlphaFoldDB" id="A0A098VNT0"/>
<comment type="subcellular location">
    <subcellularLocation>
        <location evidence="1">Membrane</location>
        <topology evidence="1">Multi-pass membrane protein</topology>
    </subcellularLocation>
</comment>
<evidence type="ECO:0000256" key="1">
    <source>
        <dbReference type="ARBA" id="ARBA00004141"/>
    </source>
</evidence>